<proteinExistence type="predicted"/>
<dbReference type="SUPFAM" id="SSF144232">
    <property type="entry name" value="HIT/MYND zinc finger-like"/>
    <property type="match status" value="1"/>
</dbReference>
<evidence type="ECO:0000256" key="1">
    <source>
        <dbReference type="ARBA" id="ARBA00022723"/>
    </source>
</evidence>
<dbReference type="AlphaFoldDB" id="A0A835XZM0"/>
<evidence type="ECO:0000259" key="5">
    <source>
        <dbReference type="Pfam" id="PF01753"/>
    </source>
</evidence>
<comment type="caution">
    <text evidence="6">The sequence shown here is derived from an EMBL/GenBank/DDBJ whole genome shotgun (WGS) entry which is preliminary data.</text>
</comment>
<evidence type="ECO:0000313" key="7">
    <source>
        <dbReference type="Proteomes" id="UP000612055"/>
    </source>
</evidence>
<keyword evidence="2" id="KW-0863">Zinc-finger</keyword>
<feature type="compositionally biased region" description="Low complexity" evidence="4">
    <location>
        <begin position="137"/>
        <end position="152"/>
    </location>
</feature>
<dbReference type="EMBL" id="JAEHOE010000082">
    <property type="protein sequence ID" value="KAG2488524.1"/>
    <property type="molecule type" value="Genomic_DNA"/>
</dbReference>
<sequence>MEPAQAELLNGREADPLRCRGDDPSFNLNAAACSALAWIVTMRSNDRDPHALDTCRRLLRAQTLHALAGRLAELTSHLRRHAGPSAPAPLPEWVVRQFLAPAAVLLRSISGFVITLLRFSDAASKAADSGPQKADPGAAVEASGAAGASSGPGASGGRGGVKDEGAGGSRGPAAGLEGPAEAGPAAQAGAQAGAEAKAAAQRAGAERCFVQELSRALRESCALEHCSATLLALLEAWGRTREAAALLKPGAEPQPEADTLFLVAEASAEFTNLQDALLQQTPAAVPAPGLPLGPCSSYAVLAHGLAVLACLDGGPTHGLREELAPALIAQAFPCLEWMRLEGCRVAAVPPDVTAVEIRPAARAIHNLLALLDHVVSAPNPASAKASPAGSTERAHVPGSRALLRPPDVARLAARVARLALTALASQTEAQEEEGSGGPDGRVRLAVLAGGRCRVLVRRDWVEEAAILALQTGPRIASAAGGGPSAPPLLDAAWWRLVAEAALHVRSAVMAETLGRKLLSQLPGLPLSNEPLPPSPPPALAAALEGGVLPCLERLFRRAASDSGGREKATIVAFLDHVRHASFTWLLGPLAYGDVRQAAALVRTIGKALGCVGSLGLEGLAVLVAGAAEFLQSGRGCLESLAARRSARSGAGGGSGGGGGALTAPERQLVGMLAAAVASWLPSFNSDDAGFEEEVCPQVLMANVRWLPVLVQPSEAGVRGGGGGGAWRRFALTAMSGGEAVSTALSCHGVPTYQRLQDGQQRRWVLEGCLALAAACPTPAPDWAEWLPHVRALAPKLRAAGHPKEAQAAEALAAQLVRWTRGAGARGAGRGGGGRALSPALASYLREWSPRLEAAAALLPPSPAAALQALGGCSNPACANLEGDSEAGLALRACAGCGGAASYCCRECQVAHWRAGHKEACGVRG</sequence>
<reference evidence="6" key="1">
    <citation type="journal article" date="2020" name="bioRxiv">
        <title>Comparative genomics of Chlamydomonas.</title>
        <authorList>
            <person name="Craig R.J."/>
            <person name="Hasan A.R."/>
            <person name="Ness R.W."/>
            <person name="Keightley P.D."/>
        </authorList>
    </citation>
    <scope>NUCLEOTIDE SEQUENCE</scope>
    <source>
        <strain evidence="6">CCAP 11/70</strain>
    </source>
</reference>
<feature type="compositionally biased region" description="Low complexity" evidence="4">
    <location>
        <begin position="171"/>
        <end position="189"/>
    </location>
</feature>
<dbReference type="GO" id="GO:0008270">
    <property type="term" value="F:zinc ion binding"/>
    <property type="evidence" value="ECO:0007669"/>
    <property type="project" value="UniProtKB-KW"/>
</dbReference>
<gene>
    <name evidence="6" type="ORF">HYH03_012844</name>
</gene>
<keyword evidence="3" id="KW-0862">Zinc</keyword>
<feature type="region of interest" description="Disordered" evidence="4">
    <location>
        <begin position="126"/>
        <end position="189"/>
    </location>
</feature>
<dbReference type="InterPro" id="IPR002893">
    <property type="entry name" value="Znf_MYND"/>
</dbReference>
<protein>
    <recommendedName>
        <fullName evidence="5">MYND-type domain-containing protein</fullName>
    </recommendedName>
</protein>
<accession>A0A835XZM0</accession>
<dbReference type="Proteomes" id="UP000612055">
    <property type="component" value="Unassembled WGS sequence"/>
</dbReference>
<dbReference type="Pfam" id="PF01753">
    <property type="entry name" value="zf-MYND"/>
    <property type="match status" value="1"/>
</dbReference>
<dbReference type="Gene3D" id="6.10.140.2220">
    <property type="match status" value="1"/>
</dbReference>
<evidence type="ECO:0000256" key="2">
    <source>
        <dbReference type="ARBA" id="ARBA00022771"/>
    </source>
</evidence>
<name>A0A835XZM0_9CHLO</name>
<keyword evidence="7" id="KW-1185">Reference proteome</keyword>
<evidence type="ECO:0000256" key="4">
    <source>
        <dbReference type="SAM" id="MobiDB-lite"/>
    </source>
</evidence>
<feature type="domain" description="MYND-type" evidence="5">
    <location>
        <begin position="887"/>
        <end position="920"/>
    </location>
</feature>
<organism evidence="6 7">
    <name type="scientific">Edaphochlamys debaryana</name>
    <dbReference type="NCBI Taxonomy" id="47281"/>
    <lineage>
        <taxon>Eukaryota</taxon>
        <taxon>Viridiplantae</taxon>
        <taxon>Chlorophyta</taxon>
        <taxon>core chlorophytes</taxon>
        <taxon>Chlorophyceae</taxon>
        <taxon>CS clade</taxon>
        <taxon>Chlamydomonadales</taxon>
        <taxon>Chlamydomonadales incertae sedis</taxon>
        <taxon>Edaphochlamys</taxon>
    </lineage>
</organism>
<evidence type="ECO:0000313" key="6">
    <source>
        <dbReference type="EMBL" id="KAG2488524.1"/>
    </source>
</evidence>
<evidence type="ECO:0000256" key="3">
    <source>
        <dbReference type="ARBA" id="ARBA00022833"/>
    </source>
</evidence>
<keyword evidence="1" id="KW-0479">Metal-binding</keyword>